<protein>
    <submittedName>
        <fullName evidence="1">Uncharacterized protein</fullName>
    </submittedName>
</protein>
<dbReference type="EMBL" id="AALOES010000002">
    <property type="protein sequence ID" value="EDB6604809.1"/>
    <property type="molecule type" value="Genomic_DNA"/>
</dbReference>
<proteinExistence type="predicted"/>
<sequence>MVARSGRRCAAFDPGGFGVASSRDITPMHRAIRASSPHVPAHAVSCREACFPAHGRTAATFFTPYARPVFSPDTVGRTDGAMSWGELLTKEAS</sequence>
<name>A0A624CYP7_SALSE</name>
<evidence type="ECO:0000313" key="1">
    <source>
        <dbReference type="EMBL" id="EDB6604809.1"/>
    </source>
</evidence>
<dbReference type="AlphaFoldDB" id="A0A624CYP7"/>
<comment type="caution">
    <text evidence="1">The sequence shown here is derived from an EMBL/GenBank/DDBJ whole genome shotgun (WGS) entry which is preliminary data.</text>
</comment>
<reference evidence="1" key="1">
    <citation type="submission" date="2018-07" db="EMBL/GenBank/DDBJ databases">
        <authorList>
            <consortium name="GenomeTrakr network: Whole genome sequencing for foodborne pathogen traceback"/>
        </authorList>
    </citation>
    <scope>NUCLEOTIDE SEQUENCE</scope>
    <source>
        <strain evidence="1">FDA00000128</strain>
    </source>
</reference>
<organism evidence="1">
    <name type="scientific">Salmonella senftenberg</name>
    <dbReference type="NCBI Taxonomy" id="28150"/>
    <lineage>
        <taxon>Bacteria</taxon>
        <taxon>Pseudomonadati</taxon>
        <taxon>Pseudomonadota</taxon>
        <taxon>Gammaproteobacteria</taxon>
        <taxon>Enterobacterales</taxon>
        <taxon>Enterobacteriaceae</taxon>
        <taxon>Salmonella</taxon>
    </lineage>
</organism>
<accession>A0A624CYP7</accession>
<gene>
    <name evidence="1" type="ORF">AHQ84_02250</name>
</gene>